<evidence type="ECO:0000313" key="2">
    <source>
        <dbReference type="Proteomes" id="UP001059380"/>
    </source>
</evidence>
<reference evidence="1" key="1">
    <citation type="submission" date="2021-04" db="EMBL/GenBank/DDBJ databases">
        <title>Phylogenetic analysis of Acidobacteriaceae.</title>
        <authorList>
            <person name="Qiu L."/>
            <person name="Zhang Q."/>
        </authorList>
    </citation>
    <scope>NUCLEOTIDE SEQUENCE</scope>
    <source>
        <strain evidence="1">DSM 25168</strain>
    </source>
</reference>
<dbReference type="CDD" id="cd08054">
    <property type="entry name" value="gp6"/>
    <property type="match status" value="1"/>
</dbReference>
<dbReference type="RefSeq" id="WP_260794154.1">
    <property type="nucleotide sequence ID" value="NZ_CP093313.1"/>
</dbReference>
<dbReference type="InterPro" id="IPR011738">
    <property type="entry name" value="Phage_CHP"/>
</dbReference>
<organism evidence="1 2">
    <name type="scientific">Occallatibacter riparius</name>
    <dbReference type="NCBI Taxonomy" id="1002689"/>
    <lineage>
        <taxon>Bacteria</taxon>
        <taxon>Pseudomonadati</taxon>
        <taxon>Acidobacteriota</taxon>
        <taxon>Terriglobia</taxon>
        <taxon>Terriglobales</taxon>
        <taxon>Acidobacteriaceae</taxon>
        <taxon>Occallatibacter</taxon>
    </lineage>
</organism>
<dbReference type="Gene3D" id="1.10.3230.30">
    <property type="entry name" value="Phage gp6-like head-tail connector protein"/>
    <property type="match status" value="1"/>
</dbReference>
<dbReference type="EMBL" id="CP093313">
    <property type="protein sequence ID" value="UWZ84647.1"/>
    <property type="molecule type" value="Genomic_DNA"/>
</dbReference>
<dbReference type="NCBIfam" id="TIGR01560">
    <property type="entry name" value="put_DNA_pack"/>
    <property type="match status" value="1"/>
</dbReference>
<dbReference type="InterPro" id="IPR006450">
    <property type="entry name" value="Phage_HK97_gp6-like"/>
</dbReference>
<keyword evidence="2" id="KW-1185">Reference proteome</keyword>
<gene>
    <name evidence="1" type="ORF">MOP44_01630</name>
</gene>
<proteinExistence type="predicted"/>
<dbReference type="KEGG" id="orp:MOP44_01630"/>
<name>A0A9J7BPX3_9BACT</name>
<dbReference type="AlphaFoldDB" id="A0A9J7BPX3"/>
<sequence length="223" mass="25188">MNFPYGYPYVSPYDSNFDSFGTLRLTQTEEPQTFVEPLNLGEVKTYLKLDDTFTDDDTQLAVLISAAREQAEILQNRDLVRKQWDVSYDYWPAYRIGLRAPCVSVDLVQYTDLAGNVTTMNVTADYFVDLKKEPAVVTPPWNRSWPAFTPAPSSAILVRFTSGYAANDPFWSGSGARIKMGMLMLIGSWYENRLPFTPGARADAELPFAVTSCLSFGQLWRTK</sequence>
<dbReference type="Proteomes" id="UP001059380">
    <property type="component" value="Chromosome"/>
</dbReference>
<protein>
    <submittedName>
        <fullName evidence="1">Head-tail connector protein</fullName>
    </submittedName>
</protein>
<dbReference type="NCBIfam" id="TIGR02215">
    <property type="entry name" value="phage_chp_gp8"/>
    <property type="match status" value="1"/>
</dbReference>
<accession>A0A9J7BPX3</accession>
<evidence type="ECO:0000313" key="1">
    <source>
        <dbReference type="EMBL" id="UWZ84647.1"/>
    </source>
</evidence>